<accession>A0A2J5HJ27</accession>
<dbReference type="InterPro" id="IPR028939">
    <property type="entry name" value="P5C_Rdtase_cat_N"/>
</dbReference>
<dbReference type="GO" id="GO:0004735">
    <property type="term" value="F:pyrroline-5-carboxylate reductase activity"/>
    <property type="evidence" value="ECO:0007669"/>
    <property type="project" value="InterPro"/>
</dbReference>
<dbReference type="SUPFAM" id="SSF48179">
    <property type="entry name" value="6-phosphogluconate dehydrogenase C-terminal domain-like"/>
    <property type="match status" value="1"/>
</dbReference>
<name>A0A2J5HJ27_9EURO</name>
<dbReference type="PIRSF" id="PIRSF000193">
    <property type="entry name" value="Pyrrol-5-carb_rd"/>
    <property type="match status" value="1"/>
</dbReference>
<evidence type="ECO:0000313" key="7">
    <source>
        <dbReference type="EMBL" id="PLN77001.1"/>
    </source>
</evidence>
<feature type="binding site" evidence="4">
    <location>
        <position position="71"/>
    </location>
    <ligand>
        <name>NADPH</name>
        <dbReference type="ChEBI" id="CHEBI:57783"/>
    </ligand>
</feature>
<feature type="binding site" evidence="4">
    <location>
        <begin position="84"/>
        <end position="87"/>
    </location>
    <ligand>
        <name>NADP(+)</name>
        <dbReference type="ChEBI" id="CHEBI:58349"/>
    </ligand>
</feature>
<reference evidence="8" key="1">
    <citation type="submission" date="2017-12" db="EMBL/GenBank/DDBJ databases">
        <authorList>
            <consortium name="DOE Joint Genome Institute"/>
            <person name="Mondo S.J."/>
            <person name="Kjaerbolling I."/>
            <person name="Vesth T.C."/>
            <person name="Frisvad J.C."/>
            <person name="Nybo J.L."/>
            <person name="Theobald S."/>
            <person name="Kuo A."/>
            <person name="Bowyer P."/>
            <person name="Matsuda Y."/>
            <person name="Lyhne E.K."/>
            <person name="Kogle M.E."/>
            <person name="Clum A."/>
            <person name="Lipzen A."/>
            <person name="Salamov A."/>
            <person name="Ngan C.Y."/>
            <person name="Daum C."/>
            <person name="Chiniquy J."/>
            <person name="Barry K."/>
            <person name="LaButti K."/>
            <person name="Haridas S."/>
            <person name="Simmons B.A."/>
            <person name="Magnuson J.K."/>
            <person name="Mortensen U.H."/>
            <person name="Larsen T.O."/>
            <person name="Grigoriev I.V."/>
            <person name="Baker S.E."/>
            <person name="Andersen M.R."/>
            <person name="Nordberg H.P."/>
            <person name="Cantor M.N."/>
            <person name="Hua S.X."/>
        </authorList>
    </citation>
    <scope>NUCLEOTIDE SEQUENCE [LARGE SCALE GENOMIC DNA]</scope>
    <source>
        <strain evidence="8">IBT 19404</strain>
    </source>
</reference>
<protein>
    <submittedName>
        <fullName evidence="7">Pyrroline-5-carboxylate reductase</fullName>
    </submittedName>
</protein>
<dbReference type="InterPro" id="IPR036291">
    <property type="entry name" value="NAD(P)-bd_dom_sf"/>
</dbReference>
<evidence type="ECO:0000256" key="3">
    <source>
        <dbReference type="ARBA" id="ARBA00023002"/>
    </source>
</evidence>
<keyword evidence="3" id="KW-0560">Oxidoreductase</keyword>
<dbReference type="HAMAP" id="MF_01925">
    <property type="entry name" value="P5C_reductase"/>
    <property type="match status" value="1"/>
</dbReference>
<gene>
    <name evidence="7" type="ORF">BDW42DRAFT_198681</name>
</gene>
<evidence type="ECO:0000313" key="8">
    <source>
        <dbReference type="Proteomes" id="UP000235023"/>
    </source>
</evidence>
<dbReference type="FunFam" id="1.10.3730.10:FF:000001">
    <property type="entry name" value="Pyrroline-5-carboxylate reductase"/>
    <property type="match status" value="1"/>
</dbReference>
<comment type="similarity">
    <text evidence="1">Belongs to the pyrroline-5-carboxylate reductase family.</text>
</comment>
<dbReference type="Pfam" id="PF14748">
    <property type="entry name" value="P5CR_dimer"/>
    <property type="match status" value="1"/>
</dbReference>
<dbReference type="InterPro" id="IPR008927">
    <property type="entry name" value="6-PGluconate_DH-like_C_sf"/>
</dbReference>
<sequence length="318" mass="33845">MKTTNATLAFIGCGNMGSAILNGLLEATRNTPNPPISTFIVSTKTSASAERLHATLHPTDKDRVRFTPNDNITAMANADIILLACKPFLAESILSQPGIWDAAKKKLVISVMAGPTVAQILDYVRASPGGGEPEGEGEEYPMTKTFGGYKRVYPEGFKKEVECPTIVRVQPNVAARLRQSMTVVEVDDDSSEGVQRAKETVEWIFKQVGDVRFVAPSVFDVSALLVGASMAWGAIALDGVLDGCVAGGLRRPEALEMAAQTLAGMAALLKDGVHPAVLREGISSPRGCTIQGILELERAGVRASFADALLKGLEHLQK</sequence>
<evidence type="ECO:0000259" key="6">
    <source>
        <dbReference type="Pfam" id="PF14748"/>
    </source>
</evidence>
<dbReference type="PANTHER" id="PTHR11645">
    <property type="entry name" value="PYRROLINE-5-CARBOXYLATE REDUCTASE"/>
    <property type="match status" value="1"/>
</dbReference>
<keyword evidence="2 4" id="KW-0521">NADP</keyword>
<dbReference type="OrthoDB" id="10263291at2759"/>
<feature type="domain" description="Pyrroline-5-carboxylate reductase catalytic N-terminal" evidence="5">
    <location>
        <begin position="8"/>
        <end position="114"/>
    </location>
</feature>
<dbReference type="EMBL" id="KZ559605">
    <property type="protein sequence ID" value="PLN77001.1"/>
    <property type="molecule type" value="Genomic_DNA"/>
</dbReference>
<dbReference type="Gene3D" id="1.10.3730.10">
    <property type="entry name" value="ProC C-terminal domain-like"/>
    <property type="match status" value="1"/>
</dbReference>
<evidence type="ECO:0000256" key="2">
    <source>
        <dbReference type="ARBA" id="ARBA00022857"/>
    </source>
</evidence>
<proteinExistence type="inferred from homology"/>
<dbReference type="GO" id="GO:0055129">
    <property type="term" value="P:L-proline biosynthetic process"/>
    <property type="evidence" value="ECO:0007669"/>
    <property type="project" value="TreeGrafter"/>
</dbReference>
<organism evidence="7 8">
    <name type="scientific">Aspergillus taichungensis</name>
    <dbReference type="NCBI Taxonomy" id="482145"/>
    <lineage>
        <taxon>Eukaryota</taxon>
        <taxon>Fungi</taxon>
        <taxon>Dikarya</taxon>
        <taxon>Ascomycota</taxon>
        <taxon>Pezizomycotina</taxon>
        <taxon>Eurotiomycetes</taxon>
        <taxon>Eurotiomycetidae</taxon>
        <taxon>Eurotiales</taxon>
        <taxon>Aspergillaceae</taxon>
        <taxon>Aspergillus</taxon>
        <taxon>Aspergillus subgen. Circumdati</taxon>
    </lineage>
</organism>
<dbReference type="Proteomes" id="UP000235023">
    <property type="component" value="Unassembled WGS sequence"/>
</dbReference>
<dbReference type="SUPFAM" id="SSF51735">
    <property type="entry name" value="NAD(P)-binding Rossmann-fold domains"/>
    <property type="match status" value="1"/>
</dbReference>
<keyword evidence="8" id="KW-1185">Reference proteome</keyword>
<dbReference type="PANTHER" id="PTHR11645:SF21">
    <property type="entry name" value="HYPOTHETICAL PYRROLINE-5-CARBOXYLATE REDUCTASE (EUROFUNG)"/>
    <property type="match status" value="1"/>
</dbReference>
<dbReference type="AlphaFoldDB" id="A0A2J5HJ27"/>
<dbReference type="Gene3D" id="3.40.50.720">
    <property type="entry name" value="NAD(P)-binding Rossmann-like Domain"/>
    <property type="match status" value="1"/>
</dbReference>
<evidence type="ECO:0000256" key="4">
    <source>
        <dbReference type="PIRSR" id="PIRSR000193-1"/>
    </source>
</evidence>
<dbReference type="Pfam" id="PF03807">
    <property type="entry name" value="F420_oxidored"/>
    <property type="match status" value="1"/>
</dbReference>
<evidence type="ECO:0000256" key="1">
    <source>
        <dbReference type="ARBA" id="ARBA00005525"/>
    </source>
</evidence>
<evidence type="ECO:0000259" key="5">
    <source>
        <dbReference type="Pfam" id="PF03807"/>
    </source>
</evidence>
<dbReference type="InterPro" id="IPR029036">
    <property type="entry name" value="P5CR_dimer"/>
</dbReference>
<feature type="domain" description="Pyrroline-5-carboxylate reductase dimerisation" evidence="6">
    <location>
        <begin position="219"/>
        <end position="314"/>
    </location>
</feature>
<dbReference type="InterPro" id="IPR000304">
    <property type="entry name" value="Pyrroline-COOH_reductase"/>
</dbReference>
<feature type="binding site" evidence="4">
    <location>
        <begin position="11"/>
        <end position="16"/>
    </location>
    <ligand>
        <name>NADP(+)</name>
        <dbReference type="ChEBI" id="CHEBI:58349"/>
    </ligand>
</feature>